<dbReference type="GO" id="GO:0004519">
    <property type="term" value="F:endonuclease activity"/>
    <property type="evidence" value="ECO:0007669"/>
    <property type="project" value="UniProtKB-KW"/>
</dbReference>
<evidence type="ECO:0000256" key="4">
    <source>
        <dbReference type="ARBA" id="ARBA00022839"/>
    </source>
</evidence>
<dbReference type="Gene3D" id="3.90.320.10">
    <property type="match status" value="1"/>
</dbReference>
<sequence length="413" mass="48138">MTNRRELTDAQSNILNKYLYENYVKDLKCKTFRLSREEIDAVELSTRGQSENALWSTLRLDRQTASGTSNSTSVPQSAAMSYGLVQEKYLKRDEFLMCQIENIIEKTLDGRILKSILDCGMILSEFGLFSASPDAYFEVSVRDDVDGNDKVVRVPVEIKCPHTYKDKNFIQVRNSLGVRKNRYRVKHTALSVNTQGESMSFAVESTDPHYRQMQRQMYVMNAPMCVYVVKFYNSYVVLPVLRDQSFYLKEYQTEKRLFERFVEKNRNRLVYNTERNRIRSLASNVPHYDQAIVTKLAQNGIFYDFGELKCIHCDLQFDLDCPLEVILSKNKYCGDGDIKKMSKIFNKKYIDHHRRVESLLDRNKNPKLADEGIYCDDDDDETLKTFCCGIEMDRDNGKVKHSVTCKYNLMLIQ</sequence>
<name>A0A6N0C1L3_9ABAC</name>
<dbReference type="PANTHER" id="PTHR46609">
    <property type="entry name" value="EXONUCLEASE, PHAGE-TYPE/RECB, C-TERMINAL DOMAIN-CONTAINING PROTEIN"/>
    <property type="match status" value="1"/>
</dbReference>
<evidence type="ECO:0000313" key="5">
    <source>
        <dbReference type="EMBL" id="QKO28918.1"/>
    </source>
</evidence>
<dbReference type="EMBL" id="MN481987">
    <property type="protein sequence ID" value="QKO28918.1"/>
    <property type="molecule type" value="Genomic_DNA"/>
</dbReference>
<dbReference type="InterPro" id="IPR051703">
    <property type="entry name" value="NF-kappa-B_Signaling_Reg"/>
</dbReference>
<evidence type="ECO:0000256" key="1">
    <source>
        <dbReference type="ARBA" id="ARBA00022722"/>
    </source>
</evidence>
<reference evidence="5" key="1">
    <citation type="submission" date="2019-09" db="EMBL/GenBank/DDBJ databases">
        <authorList>
            <person name="Tao P."/>
            <person name="Yang T."/>
            <person name="Chen J."/>
            <person name="Lin C."/>
            <person name="Hu J."/>
            <person name="Zhu Y."/>
            <person name="Lv H."/>
            <person name="Tian M."/>
            <person name="Gao Q."/>
            <person name="Jia J."/>
        </authorList>
    </citation>
    <scope>NUCLEOTIDE SEQUENCE</scope>
    <source>
        <strain evidence="5">WV103</strain>
    </source>
</reference>
<evidence type="ECO:0000256" key="2">
    <source>
        <dbReference type="ARBA" id="ARBA00022759"/>
    </source>
</evidence>
<keyword evidence="2" id="KW-0255">Endonuclease</keyword>
<dbReference type="KEGG" id="vg:2715728"/>
<accession>A0A6N0C1L3</accession>
<dbReference type="InterPro" id="IPR034720">
    <property type="entry name" value="Viral_alk_exo"/>
</dbReference>
<dbReference type="GeneID" id="2715728"/>
<proteinExistence type="predicted"/>
<dbReference type="RefSeq" id="NP_037801.1">
    <property type="nucleotide sequence ID" value="NC_002169.1"/>
</dbReference>
<keyword evidence="3" id="KW-0378">Hydrolase</keyword>
<keyword evidence="1" id="KW-0540">Nuclease</keyword>
<protein>
    <submittedName>
        <fullName evidence="5">Alkaline exonuclease</fullName>
    </submittedName>
</protein>
<evidence type="ECO:0000256" key="3">
    <source>
        <dbReference type="ARBA" id="ARBA00022801"/>
    </source>
</evidence>
<dbReference type="Pfam" id="PF01771">
    <property type="entry name" value="Viral_alk_exo"/>
    <property type="match status" value="1"/>
</dbReference>
<dbReference type="GO" id="GO:0004527">
    <property type="term" value="F:exonuclease activity"/>
    <property type="evidence" value="ECO:0007669"/>
    <property type="project" value="UniProtKB-KW"/>
</dbReference>
<dbReference type="SUPFAM" id="SSF52980">
    <property type="entry name" value="Restriction endonuclease-like"/>
    <property type="match status" value="1"/>
</dbReference>
<dbReference type="InterPro" id="IPR011604">
    <property type="entry name" value="PDDEXK-like_dom_sf"/>
</dbReference>
<dbReference type="InterPro" id="IPR011335">
    <property type="entry name" value="Restrct_endonuc-II-like"/>
</dbReference>
<dbReference type="SUPFAM" id="SSF57924">
    <property type="entry name" value="Inhibitor of apoptosis (IAP) repeat"/>
    <property type="match status" value="1"/>
</dbReference>
<organism evidence="5">
    <name type="scientific">Spodoptera exigua multiple nucleopolyhedrovirus</name>
    <dbReference type="NCBI Taxonomy" id="10454"/>
    <lineage>
        <taxon>Viruses</taxon>
        <taxon>Viruses incertae sedis</taxon>
        <taxon>Naldaviricetes</taxon>
        <taxon>Lefavirales</taxon>
        <taxon>Baculoviridae</taxon>
        <taxon>Alphabaculovirus</taxon>
    </lineage>
</organism>
<keyword evidence="4 5" id="KW-0269">Exonuclease</keyword>
<dbReference type="PANTHER" id="PTHR46609:SF8">
    <property type="entry name" value="YQAJ VIRAL RECOMBINASE DOMAIN-CONTAINING PROTEIN"/>
    <property type="match status" value="1"/>
</dbReference>